<sequence>MLRHTFWISRIRTHPAGFPIMTIIKELLSKNVEIVIKRVPFGLEEYDSTRLLDSVMKDFEKADYSEEFLKDLKEGFETSTINFRSGNTNSYESL</sequence>
<protein>
    <submittedName>
        <fullName evidence="1">Uncharacterized protein</fullName>
    </submittedName>
</protein>
<name>A0A450WF98_9GAMM</name>
<accession>A0A450WF98</accession>
<proteinExistence type="predicted"/>
<organism evidence="1">
    <name type="scientific">Candidatus Kentrum sp. LPFa</name>
    <dbReference type="NCBI Taxonomy" id="2126335"/>
    <lineage>
        <taxon>Bacteria</taxon>
        <taxon>Pseudomonadati</taxon>
        <taxon>Pseudomonadota</taxon>
        <taxon>Gammaproteobacteria</taxon>
        <taxon>Candidatus Kentrum</taxon>
    </lineage>
</organism>
<gene>
    <name evidence="1" type="ORF">BECKLPF1236B_GA0070989_10839</name>
</gene>
<dbReference type="EMBL" id="CAADFK010000083">
    <property type="protein sequence ID" value="VFK15746.1"/>
    <property type="molecule type" value="Genomic_DNA"/>
</dbReference>
<reference evidence="1" key="1">
    <citation type="submission" date="2019-02" db="EMBL/GenBank/DDBJ databases">
        <authorList>
            <person name="Gruber-Vodicka R. H."/>
            <person name="Seah K. B. B."/>
        </authorList>
    </citation>
    <scope>NUCLEOTIDE SEQUENCE</scope>
    <source>
        <strain evidence="1">BECK_S313</strain>
    </source>
</reference>
<evidence type="ECO:0000313" key="1">
    <source>
        <dbReference type="EMBL" id="VFK15746.1"/>
    </source>
</evidence>
<dbReference type="AlphaFoldDB" id="A0A450WF98"/>